<dbReference type="Gene3D" id="1.10.3080.10">
    <property type="entry name" value="Clc chloride channel"/>
    <property type="match status" value="1"/>
</dbReference>
<dbReference type="Gene3D" id="3.10.580.10">
    <property type="entry name" value="CBS-domain"/>
    <property type="match status" value="1"/>
</dbReference>
<feature type="transmembrane region" description="Helical" evidence="10">
    <location>
        <begin position="281"/>
        <end position="303"/>
    </location>
</feature>
<feature type="transmembrane region" description="Helical" evidence="10">
    <location>
        <begin position="161"/>
        <end position="187"/>
    </location>
</feature>
<dbReference type="CDD" id="cd00400">
    <property type="entry name" value="Voltage_gated_ClC"/>
    <property type="match status" value="1"/>
</dbReference>
<feature type="transmembrane region" description="Helical" evidence="10">
    <location>
        <begin position="12"/>
        <end position="45"/>
    </location>
</feature>
<keyword evidence="8" id="KW-0868">Chloride</keyword>
<protein>
    <submittedName>
        <fullName evidence="12">Chloride channel protein</fullName>
    </submittedName>
</protein>
<dbReference type="InterPro" id="IPR014743">
    <property type="entry name" value="Cl-channel_core"/>
</dbReference>
<dbReference type="Proteomes" id="UP000778970">
    <property type="component" value="Unassembled WGS sequence"/>
</dbReference>
<name>A0A934V0C7_9PROT</name>
<dbReference type="InterPro" id="IPR046342">
    <property type="entry name" value="CBS_dom_sf"/>
</dbReference>
<keyword evidence="5" id="KW-0406">Ion transport</keyword>
<evidence type="ECO:0000256" key="8">
    <source>
        <dbReference type="ARBA" id="ARBA00023214"/>
    </source>
</evidence>
<feature type="transmembrane region" description="Helical" evidence="10">
    <location>
        <begin position="65"/>
        <end position="84"/>
    </location>
</feature>
<evidence type="ECO:0000259" key="11">
    <source>
        <dbReference type="Pfam" id="PF00571"/>
    </source>
</evidence>
<feature type="transmembrane region" description="Helical" evidence="10">
    <location>
        <begin position="348"/>
        <end position="370"/>
    </location>
</feature>
<feature type="transmembrane region" description="Helical" evidence="10">
    <location>
        <begin position="382"/>
        <end position="404"/>
    </location>
</feature>
<keyword evidence="9" id="KW-0407">Ion channel</keyword>
<dbReference type="AlphaFoldDB" id="A0A934V0C7"/>
<dbReference type="SUPFAM" id="SSF81340">
    <property type="entry name" value="Clc chloride channel"/>
    <property type="match status" value="1"/>
</dbReference>
<dbReference type="GO" id="GO:0034707">
    <property type="term" value="C:chloride channel complex"/>
    <property type="evidence" value="ECO:0007669"/>
    <property type="project" value="UniProtKB-KW"/>
</dbReference>
<keyword evidence="7" id="KW-0869">Chloride channel</keyword>
<evidence type="ECO:0000256" key="9">
    <source>
        <dbReference type="ARBA" id="ARBA00023303"/>
    </source>
</evidence>
<dbReference type="InterPro" id="IPR000644">
    <property type="entry name" value="CBS_dom"/>
</dbReference>
<evidence type="ECO:0000256" key="6">
    <source>
        <dbReference type="ARBA" id="ARBA00023136"/>
    </source>
</evidence>
<dbReference type="SUPFAM" id="SSF54631">
    <property type="entry name" value="CBS-domain pair"/>
    <property type="match status" value="1"/>
</dbReference>
<sequence>MTEQTDGSRQVGLVTLAGLAFLVGIVTGIGALAFRMLIAVLHNLFFAGKLDVVYDAEALMPLGPWGPFVILVPVIGGLGVVWLTQTFAPEARGHGVPEVMDAIYHREGQIRPVVAIAKSLASALSIGSGAAVGREGPIIQIGSSFGSTMGQLTRLPTWQRITLIAAGGGAGIAATFNTPLGGVMFAIELMLPEVSSRTFLPVVIATATATYIGRLFFGIDPAFIVPIAQEAAFQGINFSDLAGFTLLGLLCGLASFAFIRVLSALEDVFDHYFKNHYLRHAVGMLIVGTMMYLLAQSYGHYFIQGTGYGTISAVLHNELATFQLMAILFVAKLAATTLSLGSGASGGIFSPSLFMGTTLGAALAIALNWLPGFDASPVEFAMVGMAAVVGGASGAAMTAIVMVFEMTRDYNIIVPMVIAVALSIGVRRWLSPENIYTIKLAWRGKHIPKQRHTNMFLVRHAAEVMDDAFAVLPAEMTLETALETLGFDTDKHFILVTDGDEAVGVVRVSRVLRSSEGVQTDATLGELASRAWVLAERDDILHDVLQRMSDQDGHYALVMPNGRTEAQSRHVIGVVGKDRIADSVMQHFHA</sequence>
<dbReference type="GO" id="GO:0005254">
    <property type="term" value="F:chloride channel activity"/>
    <property type="evidence" value="ECO:0007669"/>
    <property type="project" value="UniProtKB-KW"/>
</dbReference>
<dbReference type="InterPro" id="IPR050368">
    <property type="entry name" value="ClC-type_chloride_channel"/>
</dbReference>
<dbReference type="Pfam" id="PF00654">
    <property type="entry name" value="Voltage_CLC"/>
    <property type="match status" value="1"/>
</dbReference>
<keyword evidence="3 10" id="KW-0812">Transmembrane</keyword>
<dbReference type="InterPro" id="IPR001807">
    <property type="entry name" value="ClC"/>
</dbReference>
<dbReference type="PRINTS" id="PR00762">
    <property type="entry name" value="CLCHANNEL"/>
</dbReference>
<accession>A0A934V0C7</accession>
<feature type="transmembrane region" description="Helical" evidence="10">
    <location>
        <begin position="238"/>
        <end position="261"/>
    </location>
</feature>
<evidence type="ECO:0000256" key="2">
    <source>
        <dbReference type="ARBA" id="ARBA00022448"/>
    </source>
</evidence>
<evidence type="ECO:0000256" key="7">
    <source>
        <dbReference type="ARBA" id="ARBA00023173"/>
    </source>
</evidence>
<keyword evidence="4 10" id="KW-1133">Transmembrane helix</keyword>
<keyword evidence="2" id="KW-0813">Transport</keyword>
<gene>
    <name evidence="12" type="ORF">CKO21_08510</name>
</gene>
<feature type="transmembrane region" description="Helical" evidence="10">
    <location>
        <begin position="410"/>
        <end position="430"/>
    </location>
</feature>
<dbReference type="PANTHER" id="PTHR43427:SF6">
    <property type="entry name" value="CHLORIDE CHANNEL PROTEIN CLC-E"/>
    <property type="match status" value="1"/>
</dbReference>
<keyword evidence="6 10" id="KW-0472">Membrane</keyword>
<feature type="domain" description="CBS" evidence="11">
    <location>
        <begin position="462"/>
        <end position="514"/>
    </location>
</feature>
<evidence type="ECO:0000313" key="12">
    <source>
        <dbReference type="EMBL" id="MBK1697289.1"/>
    </source>
</evidence>
<evidence type="ECO:0000256" key="10">
    <source>
        <dbReference type="SAM" id="Phobius"/>
    </source>
</evidence>
<evidence type="ECO:0000256" key="3">
    <source>
        <dbReference type="ARBA" id="ARBA00022692"/>
    </source>
</evidence>
<evidence type="ECO:0000256" key="1">
    <source>
        <dbReference type="ARBA" id="ARBA00004141"/>
    </source>
</evidence>
<dbReference type="EMBL" id="NRRE01000022">
    <property type="protein sequence ID" value="MBK1697289.1"/>
    <property type="molecule type" value="Genomic_DNA"/>
</dbReference>
<feature type="transmembrane region" description="Helical" evidence="10">
    <location>
        <begin position="324"/>
        <end position="342"/>
    </location>
</feature>
<comment type="caution">
    <text evidence="12">The sequence shown here is derived from an EMBL/GenBank/DDBJ whole genome shotgun (WGS) entry which is preliminary data.</text>
</comment>
<dbReference type="PANTHER" id="PTHR43427">
    <property type="entry name" value="CHLORIDE CHANNEL PROTEIN CLC-E"/>
    <property type="match status" value="1"/>
</dbReference>
<dbReference type="Pfam" id="PF00571">
    <property type="entry name" value="CBS"/>
    <property type="match status" value="1"/>
</dbReference>
<organism evidence="12 13">
    <name type="scientific">Rhodovibrio salinarum</name>
    <dbReference type="NCBI Taxonomy" id="1087"/>
    <lineage>
        <taxon>Bacteria</taxon>
        <taxon>Pseudomonadati</taxon>
        <taxon>Pseudomonadota</taxon>
        <taxon>Alphaproteobacteria</taxon>
        <taxon>Rhodospirillales</taxon>
        <taxon>Rhodovibrionaceae</taxon>
        <taxon>Rhodovibrio</taxon>
    </lineage>
</organism>
<proteinExistence type="predicted"/>
<evidence type="ECO:0000256" key="5">
    <source>
        <dbReference type="ARBA" id="ARBA00023065"/>
    </source>
</evidence>
<comment type="subcellular location">
    <subcellularLocation>
        <location evidence="1">Membrane</location>
        <topology evidence="1">Multi-pass membrane protein</topology>
    </subcellularLocation>
</comment>
<dbReference type="RefSeq" id="WP_037257769.1">
    <property type="nucleotide sequence ID" value="NZ_NRRE01000022.1"/>
</dbReference>
<reference evidence="12" key="2">
    <citation type="journal article" date="2020" name="Microorganisms">
        <title>Osmotic Adaptation and Compatible Solute Biosynthesis of Phototrophic Bacteria as Revealed from Genome Analyses.</title>
        <authorList>
            <person name="Imhoff J.F."/>
            <person name="Rahn T."/>
            <person name="Kunzel S."/>
            <person name="Keller A."/>
            <person name="Neulinger S.C."/>
        </authorList>
    </citation>
    <scope>NUCLEOTIDE SEQUENCE</scope>
    <source>
        <strain evidence="12">DSM 9154</strain>
    </source>
</reference>
<evidence type="ECO:0000256" key="4">
    <source>
        <dbReference type="ARBA" id="ARBA00022989"/>
    </source>
</evidence>
<evidence type="ECO:0000313" key="13">
    <source>
        <dbReference type="Proteomes" id="UP000778970"/>
    </source>
</evidence>
<keyword evidence="13" id="KW-1185">Reference proteome</keyword>
<reference evidence="12" key="1">
    <citation type="submission" date="2017-08" db="EMBL/GenBank/DDBJ databases">
        <authorList>
            <person name="Imhoff J.F."/>
            <person name="Rahn T."/>
            <person name="Kuenzel S."/>
            <person name="Neulinger S.C."/>
        </authorList>
    </citation>
    <scope>NUCLEOTIDE SEQUENCE</scope>
    <source>
        <strain evidence="12">DSM 9154</strain>
    </source>
</reference>